<keyword evidence="1" id="KW-0472">Membrane</keyword>
<keyword evidence="3" id="KW-1185">Reference proteome</keyword>
<dbReference type="OrthoDB" id="100091at2759"/>
<keyword evidence="1" id="KW-0812">Transmembrane</keyword>
<protein>
    <recommendedName>
        <fullName evidence="4">PLAC8 family protein</fullName>
    </recommendedName>
</protein>
<dbReference type="Pfam" id="PF04749">
    <property type="entry name" value="PLAC8"/>
    <property type="match status" value="1"/>
</dbReference>
<dbReference type="EMBL" id="JAGDFM010000065">
    <property type="protein sequence ID" value="KAG7388187.1"/>
    <property type="molecule type" value="Genomic_DNA"/>
</dbReference>
<evidence type="ECO:0000256" key="1">
    <source>
        <dbReference type="SAM" id="Phobius"/>
    </source>
</evidence>
<comment type="caution">
    <text evidence="2">The sequence shown here is derived from an EMBL/GenBank/DDBJ whole genome shotgun (WGS) entry which is preliminary data.</text>
</comment>
<proteinExistence type="predicted"/>
<dbReference type="Proteomes" id="UP000694044">
    <property type="component" value="Unassembled WGS sequence"/>
</dbReference>
<organism evidence="2 3">
    <name type="scientific">Phytophthora pseudosyringae</name>
    <dbReference type="NCBI Taxonomy" id="221518"/>
    <lineage>
        <taxon>Eukaryota</taxon>
        <taxon>Sar</taxon>
        <taxon>Stramenopiles</taxon>
        <taxon>Oomycota</taxon>
        <taxon>Peronosporomycetes</taxon>
        <taxon>Peronosporales</taxon>
        <taxon>Peronosporaceae</taxon>
        <taxon>Phytophthora</taxon>
    </lineage>
</organism>
<evidence type="ECO:0000313" key="2">
    <source>
        <dbReference type="EMBL" id="KAG7388187.1"/>
    </source>
</evidence>
<feature type="transmembrane region" description="Helical" evidence="1">
    <location>
        <begin position="101"/>
        <end position="129"/>
    </location>
</feature>
<accession>A0A8T1W3H8</accession>
<reference evidence="2" key="1">
    <citation type="submission" date="2021-02" db="EMBL/GenBank/DDBJ databases">
        <authorList>
            <person name="Palmer J.M."/>
        </authorList>
    </citation>
    <scope>NUCLEOTIDE SEQUENCE</scope>
    <source>
        <strain evidence="2">SCRP734</strain>
    </source>
</reference>
<sequence length="228" mass="24950">MSEAITVVTPKDTPRVAYTLQLDDTLSPQVVVPCTPEGDGPSDYKRIDDDIVLGIATGYWTTTLFACFNHLVPNALMATLCPCVSLAQITSRLGVVPYSTALLLFTMLCSVELAAVALTIQQLISVTVLGHNKSYHYFHAHRLVEDRPAINPMFVTVIALTHATVSAALWTLRKRIRSQFQIPGSNANDCVSVTCCPCFSTAQMATHIKSYQPRACTFGPVDTLPRYQ</sequence>
<dbReference type="PANTHER" id="PTHR15907">
    <property type="entry name" value="DUF614 FAMILY PROTEIN-RELATED"/>
    <property type="match status" value="1"/>
</dbReference>
<dbReference type="NCBIfam" id="TIGR01571">
    <property type="entry name" value="A_thal_Cys_rich"/>
    <property type="match status" value="1"/>
</dbReference>
<keyword evidence="1" id="KW-1133">Transmembrane helix</keyword>
<evidence type="ECO:0008006" key="4">
    <source>
        <dbReference type="Google" id="ProtNLM"/>
    </source>
</evidence>
<feature type="transmembrane region" description="Helical" evidence="1">
    <location>
        <begin position="149"/>
        <end position="172"/>
    </location>
</feature>
<gene>
    <name evidence="2" type="ORF">PHYPSEUDO_012989</name>
</gene>
<dbReference type="InterPro" id="IPR006461">
    <property type="entry name" value="PLAC_motif_containing"/>
</dbReference>
<evidence type="ECO:0000313" key="3">
    <source>
        <dbReference type="Proteomes" id="UP000694044"/>
    </source>
</evidence>
<name>A0A8T1W3H8_9STRA</name>
<dbReference type="AlphaFoldDB" id="A0A8T1W3H8"/>